<evidence type="ECO:0000256" key="1">
    <source>
        <dbReference type="ARBA" id="ARBA00005091"/>
    </source>
</evidence>
<evidence type="ECO:0000259" key="10">
    <source>
        <dbReference type="Pfam" id="PF00117"/>
    </source>
</evidence>
<dbReference type="GO" id="GO:0004359">
    <property type="term" value="F:glutaminase activity"/>
    <property type="evidence" value="ECO:0007669"/>
    <property type="project" value="UniProtKB-EC"/>
</dbReference>
<dbReference type="PANTHER" id="PTHR42701">
    <property type="entry name" value="IMIDAZOLE GLYCEROL PHOSPHATE SYNTHASE SUBUNIT HISH"/>
    <property type="match status" value="1"/>
</dbReference>
<dbReference type="SUPFAM" id="SSF52317">
    <property type="entry name" value="Class I glutamine amidotransferase-like"/>
    <property type="match status" value="1"/>
</dbReference>
<evidence type="ECO:0000256" key="4">
    <source>
        <dbReference type="ARBA" id="ARBA00022801"/>
    </source>
</evidence>
<feature type="domain" description="Glutamine amidotransferase" evidence="10">
    <location>
        <begin position="6"/>
        <end position="199"/>
    </location>
</feature>
<dbReference type="EMBL" id="UINC01016806">
    <property type="protein sequence ID" value="SVA69700.1"/>
    <property type="molecule type" value="Genomic_DNA"/>
</dbReference>
<evidence type="ECO:0000256" key="3">
    <source>
        <dbReference type="ARBA" id="ARBA00022605"/>
    </source>
</evidence>
<proteinExistence type="inferred from homology"/>
<comment type="pathway">
    <text evidence="1">Amino-acid biosynthesis; L-histidine biosynthesis; L-histidine from 5-phospho-alpha-D-ribose 1-diphosphate: step 5/9.</text>
</comment>
<comment type="catalytic activity">
    <reaction evidence="9">
        <text>L-glutamine + H2O = L-glutamate + NH4(+)</text>
        <dbReference type="Rhea" id="RHEA:15889"/>
        <dbReference type="ChEBI" id="CHEBI:15377"/>
        <dbReference type="ChEBI" id="CHEBI:28938"/>
        <dbReference type="ChEBI" id="CHEBI:29985"/>
        <dbReference type="ChEBI" id="CHEBI:58359"/>
        <dbReference type="EC" id="3.5.1.2"/>
    </reaction>
</comment>
<reference evidence="11" key="1">
    <citation type="submission" date="2018-05" db="EMBL/GenBank/DDBJ databases">
        <authorList>
            <person name="Lanie J.A."/>
            <person name="Ng W.-L."/>
            <person name="Kazmierczak K.M."/>
            <person name="Andrzejewski T.M."/>
            <person name="Davidsen T.M."/>
            <person name="Wayne K.J."/>
            <person name="Tettelin H."/>
            <person name="Glass J.I."/>
            <person name="Rusch D."/>
            <person name="Podicherti R."/>
            <person name="Tsui H.-C.T."/>
            <person name="Winkler M.E."/>
        </authorList>
    </citation>
    <scope>NUCLEOTIDE SEQUENCE</scope>
</reference>
<dbReference type="InterPro" id="IPR010139">
    <property type="entry name" value="Imidazole-glycPsynth_HisH"/>
</dbReference>
<dbReference type="GO" id="GO:0000105">
    <property type="term" value="P:L-histidine biosynthetic process"/>
    <property type="evidence" value="ECO:0007669"/>
    <property type="project" value="UniProtKB-UniPathway"/>
</dbReference>
<evidence type="ECO:0000256" key="9">
    <source>
        <dbReference type="ARBA" id="ARBA00049534"/>
    </source>
</evidence>
<name>A0A381XYI9_9ZZZZ</name>
<keyword evidence="3" id="KW-0028">Amino-acid biosynthesis</keyword>
<keyword evidence="7" id="KW-0456">Lyase</keyword>
<keyword evidence="6" id="KW-0368">Histidine biosynthesis</keyword>
<dbReference type="PROSITE" id="PS51273">
    <property type="entry name" value="GATASE_TYPE_1"/>
    <property type="match status" value="1"/>
</dbReference>
<sequence>MNKIAVIDYGMGNLHSVGKALEKVSNRTKVIISSDEKEINKADKIVLPGVGAIKECLRSLEEKGLDRVVLQNIKEKPTLAICVGMQLLFESSEENQNTRGLSILEGKVSRIPNNSLIKIPHMGWNRVKQVSDHYMWSGISENSFFYFVHSYCCKKSKYTVGMTTHGLEFVSALAQGTIFAVQFHPEKSQKAGLQLYQNFINWNGS</sequence>
<protein>
    <recommendedName>
        <fullName evidence="10">Glutamine amidotransferase domain-containing protein</fullName>
    </recommendedName>
</protein>
<dbReference type="GO" id="GO:0000107">
    <property type="term" value="F:imidazoleglycerol-phosphate synthase activity"/>
    <property type="evidence" value="ECO:0007669"/>
    <property type="project" value="TreeGrafter"/>
</dbReference>
<comment type="catalytic activity">
    <reaction evidence="8">
        <text>5-[(5-phospho-1-deoxy-D-ribulos-1-ylimino)methylamino]-1-(5-phospho-beta-D-ribosyl)imidazole-4-carboxamide + L-glutamine = D-erythro-1-(imidazol-4-yl)glycerol 3-phosphate + 5-amino-1-(5-phospho-beta-D-ribosyl)imidazole-4-carboxamide + L-glutamate + H(+)</text>
        <dbReference type="Rhea" id="RHEA:24793"/>
        <dbReference type="ChEBI" id="CHEBI:15378"/>
        <dbReference type="ChEBI" id="CHEBI:29985"/>
        <dbReference type="ChEBI" id="CHEBI:58278"/>
        <dbReference type="ChEBI" id="CHEBI:58359"/>
        <dbReference type="ChEBI" id="CHEBI:58475"/>
        <dbReference type="ChEBI" id="CHEBI:58525"/>
        <dbReference type="EC" id="4.3.2.10"/>
    </reaction>
</comment>
<dbReference type="UniPathway" id="UPA00031">
    <property type="reaction ID" value="UER00010"/>
</dbReference>
<dbReference type="InterPro" id="IPR017926">
    <property type="entry name" value="GATASE"/>
</dbReference>
<dbReference type="InterPro" id="IPR029062">
    <property type="entry name" value="Class_I_gatase-like"/>
</dbReference>
<organism evidence="11">
    <name type="scientific">marine metagenome</name>
    <dbReference type="NCBI Taxonomy" id="408172"/>
    <lineage>
        <taxon>unclassified sequences</taxon>
        <taxon>metagenomes</taxon>
        <taxon>ecological metagenomes</taxon>
    </lineage>
</organism>
<dbReference type="AlphaFoldDB" id="A0A381XYI9"/>
<evidence type="ECO:0000256" key="6">
    <source>
        <dbReference type="ARBA" id="ARBA00023102"/>
    </source>
</evidence>
<dbReference type="NCBIfam" id="TIGR01855">
    <property type="entry name" value="IMP_synth_hisH"/>
    <property type="match status" value="1"/>
</dbReference>
<dbReference type="Gene3D" id="3.40.50.880">
    <property type="match status" value="1"/>
</dbReference>
<evidence type="ECO:0000256" key="8">
    <source>
        <dbReference type="ARBA" id="ARBA00047838"/>
    </source>
</evidence>
<dbReference type="PANTHER" id="PTHR42701:SF1">
    <property type="entry name" value="IMIDAZOLE GLYCEROL PHOSPHATE SYNTHASE SUBUNIT HISH"/>
    <property type="match status" value="1"/>
</dbReference>
<gene>
    <name evidence="11" type="ORF">METZ01_LOCUS122554</name>
</gene>
<keyword evidence="4" id="KW-0378">Hydrolase</keyword>
<accession>A0A381XYI9</accession>
<evidence type="ECO:0000313" key="11">
    <source>
        <dbReference type="EMBL" id="SVA69700.1"/>
    </source>
</evidence>
<dbReference type="Pfam" id="PF00117">
    <property type="entry name" value="GATase"/>
    <property type="match status" value="1"/>
</dbReference>
<evidence type="ECO:0000256" key="2">
    <source>
        <dbReference type="ARBA" id="ARBA00011152"/>
    </source>
</evidence>
<evidence type="ECO:0000256" key="7">
    <source>
        <dbReference type="ARBA" id="ARBA00023239"/>
    </source>
</evidence>
<evidence type="ECO:0000256" key="5">
    <source>
        <dbReference type="ARBA" id="ARBA00022962"/>
    </source>
</evidence>
<keyword evidence="5" id="KW-0315">Glutamine amidotransferase</keyword>
<dbReference type="GO" id="GO:0016829">
    <property type="term" value="F:lyase activity"/>
    <property type="evidence" value="ECO:0007669"/>
    <property type="project" value="UniProtKB-KW"/>
</dbReference>
<comment type="subunit">
    <text evidence="2">Heterodimer of HisH and HisF.</text>
</comment>
<dbReference type="HAMAP" id="MF_00278">
    <property type="entry name" value="HisH"/>
    <property type="match status" value="1"/>
</dbReference>
<dbReference type="CDD" id="cd01748">
    <property type="entry name" value="GATase1_IGP_Synthase"/>
    <property type="match status" value="1"/>
</dbReference>
<dbReference type="PIRSF" id="PIRSF000495">
    <property type="entry name" value="Amidotransf_hisH"/>
    <property type="match status" value="1"/>
</dbReference>